<feature type="region of interest" description="Disordered" evidence="1">
    <location>
        <begin position="39"/>
        <end position="67"/>
    </location>
</feature>
<dbReference type="OrthoDB" id="9111432at2"/>
<dbReference type="AlphaFoldDB" id="A0A329CE82"/>
<evidence type="ECO:0000256" key="1">
    <source>
        <dbReference type="SAM" id="MobiDB-lite"/>
    </source>
</evidence>
<proteinExistence type="predicted"/>
<gene>
    <name evidence="2" type="ORF">BX591_107203</name>
</gene>
<name>A0A329CE82_9BURK</name>
<dbReference type="EMBL" id="QLTK01000007">
    <property type="protein sequence ID" value="RAS33286.1"/>
    <property type="molecule type" value="Genomic_DNA"/>
</dbReference>
<dbReference type="RefSeq" id="WP_111932140.1">
    <property type="nucleotide sequence ID" value="NZ_CADFFP010000008.1"/>
</dbReference>
<sequence>MFTFIIVVAVAAFVPYVAAPGIANGVKSINKPTPAAMQFETAPPATARGSDAANRIVSERRDSEAVS</sequence>
<reference evidence="2 3" key="1">
    <citation type="submission" date="2018-06" db="EMBL/GenBank/DDBJ databases">
        <title>Genomic Encyclopedia of Type Strains, Phase III (KMG-III): the genomes of soil and plant-associated and newly described type strains.</title>
        <authorList>
            <person name="Whitman W."/>
        </authorList>
    </citation>
    <scope>NUCLEOTIDE SEQUENCE [LARGE SCALE GENOMIC DNA]</scope>
    <source>
        <strain evidence="2 3">LMG 23644</strain>
    </source>
</reference>
<evidence type="ECO:0000313" key="2">
    <source>
        <dbReference type="EMBL" id="RAS33286.1"/>
    </source>
</evidence>
<dbReference type="Proteomes" id="UP000248918">
    <property type="component" value="Unassembled WGS sequence"/>
</dbReference>
<comment type="caution">
    <text evidence="2">The sequence shown here is derived from an EMBL/GenBank/DDBJ whole genome shotgun (WGS) entry which is preliminary data.</text>
</comment>
<feature type="compositionally biased region" description="Basic and acidic residues" evidence="1">
    <location>
        <begin position="57"/>
        <end position="67"/>
    </location>
</feature>
<evidence type="ECO:0000313" key="3">
    <source>
        <dbReference type="Proteomes" id="UP000248918"/>
    </source>
</evidence>
<organism evidence="2 3">
    <name type="scientific">Paraburkholderia bryophila</name>
    <dbReference type="NCBI Taxonomy" id="420952"/>
    <lineage>
        <taxon>Bacteria</taxon>
        <taxon>Pseudomonadati</taxon>
        <taxon>Pseudomonadota</taxon>
        <taxon>Betaproteobacteria</taxon>
        <taxon>Burkholderiales</taxon>
        <taxon>Burkholderiaceae</taxon>
        <taxon>Paraburkholderia</taxon>
    </lineage>
</organism>
<protein>
    <submittedName>
        <fullName evidence="2">Uncharacterized protein</fullName>
    </submittedName>
</protein>
<accession>A0A329CE82</accession>